<accession>A0A078AYX0</accession>
<dbReference type="GO" id="GO:0004842">
    <property type="term" value="F:ubiquitin-protein transferase activity"/>
    <property type="evidence" value="ECO:0007669"/>
    <property type="project" value="InterPro"/>
</dbReference>
<dbReference type="GO" id="GO:0046621">
    <property type="term" value="P:negative regulation of organ growth"/>
    <property type="evidence" value="ECO:0007669"/>
    <property type="project" value="InterPro"/>
</dbReference>
<dbReference type="OrthoDB" id="312895at2759"/>
<reference evidence="4 5" key="1">
    <citation type="submission" date="2014-06" db="EMBL/GenBank/DDBJ databases">
        <authorList>
            <person name="Swart Estienne"/>
        </authorList>
    </citation>
    <scope>NUCLEOTIDE SEQUENCE [LARGE SCALE GENOMIC DNA]</scope>
    <source>
        <strain evidence="4 5">130c</strain>
    </source>
</reference>
<dbReference type="PANTHER" id="PTHR46400">
    <property type="entry name" value="RING/U-BOX SUPERFAMILY PROTEIN"/>
    <property type="match status" value="1"/>
</dbReference>
<dbReference type="GO" id="GO:0008270">
    <property type="term" value="F:zinc ion binding"/>
    <property type="evidence" value="ECO:0007669"/>
    <property type="project" value="UniProtKB-KW"/>
</dbReference>
<keyword evidence="5" id="KW-1185">Reference proteome</keyword>
<evidence type="ECO:0000256" key="2">
    <source>
        <dbReference type="SAM" id="MobiDB-lite"/>
    </source>
</evidence>
<evidence type="ECO:0000313" key="5">
    <source>
        <dbReference type="Proteomes" id="UP000039865"/>
    </source>
</evidence>
<protein>
    <submittedName>
        <fullName evidence="4">Zinc finger</fullName>
    </submittedName>
</protein>
<dbReference type="AlphaFoldDB" id="A0A078AYX0"/>
<dbReference type="InterPro" id="IPR001841">
    <property type="entry name" value="Znf_RING"/>
</dbReference>
<dbReference type="SMART" id="SM00184">
    <property type="entry name" value="RING"/>
    <property type="match status" value="1"/>
</dbReference>
<dbReference type="SUPFAM" id="SSF57850">
    <property type="entry name" value="RING/U-box"/>
    <property type="match status" value="1"/>
</dbReference>
<dbReference type="Pfam" id="PF13639">
    <property type="entry name" value="zf-RING_2"/>
    <property type="match status" value="1"/>
</dbReference>
<evidence type="ECO:0000313" key="4">
    <source>
        <dbReference type="EMBL" id="CDW87640.1"/>
    </source>
</evidence>
<keyword evidence="1" id="KW-0479">Metal-binding</keyword>
<dbReference type="InParanoid" id="A0A078AYX0"/>
<dbReference type="EMBL" id="CCKQ01015805">
    <property type="protein sequence ID" value="CDW87640.1"/>
    <property type="molecule type" value="Genomic_DNA"/>
</dbReference>
<proteinExistence type="predicted"/>
<dbReference type="InterPro" id="IPR033276">
    <property type="entry name" value="BB"/>
</dbReference>
<dbReference type="InterPro" id="IPR013083">
    <property type="entry name" value="Znf_RING/FYVE/PHD"/>
</dbReference>
<dbReference type="PROSITE" id="PS50089">
    <property type="entry name" value="ZF_RING_2"/>
    <property type="match status" value="1"/>
</dbReference>
<dbReference type="Proteomes" id="UP000039865">
    <property type="component" value="Unassembled WGS sequence"/>
</dbReference>
<sequence>MAYQNQQNLPQIGSNSIIAQNSPAVYSNKANDFVSQILGKQSTNQMLSYETNKYSSSSNDDVIRMKSELQACQKQLQLFKQADEEKNRKIEQQRAEITKLRKDTFDYKSQINILSLKLDEERKKNQELRGAARPRGAVGGENGQSDKDLEEIRALQLAIQFEEQERRQRDRTMMMEMMMGHPAMLLGSSQQLMEQQQLERVIEESKRDNPDNMTYEQMLELGERIGKVSKGFTKEQISKIPWKFWRTNSTKQNSCSVCFEEFANNQKFKILPNCQHEYHSECINKWLEDEKRCPVCNKNVEVV</sequence>
<dbReference type="Gene3D" id="3.30.40.10">
    <property type="entry name" value="Zinc/RING finger domain, C3HC4 (zinc finger)"/>
    <property type="match status" value="1"/>
</dbReference>
<dbReference type="GO" id="GO:0016567">
    <property type="term" value="P:protein ubiquitination"/>
    <property type="evidence" value="ECO:0007669"/>
    <property type="project" value="InterPro"/>
</dbReference>
<keyword evidence="1" id="KW-0862">Zinc</keyword>
<gene>
    <name evidence="4" type="primary">Contig10883.g11626</name>
    <name evidence="4" type="ORF">STYLEM_16750</name>
</gene>
<evidence type="ECO:0000259" key="3">
    <source>
        <dbReference type="PROSITE" id="PS50089"/>
    </source>
</evidence>
<dbReference type="CDD" id="cd16454">
    <property type="entry name" value="RING-H2_PA-TM-RING"/>
    <property type="match status" value="1"/>
</dbReference>
<evidence type="ECO:0000256" key="1">
    <source>
        <dbReference type="PROSITE-ProRule" id="PRU00175"/>
    </source>
</evidence>
<name>A0A078AYX0_STYLE</name>
<keyword evidence="1" id="KW-0863">Zinc-finger</keyword>
<organism evidence="4 5">
    <name type="scientific">Stylonychia lemnae</name>
    <name type="common">Ciliate</name>
    <dbReference type="NCBI Taxonomy" id="5949"/>
    <lineage>
        <taxon>Eukaryota</taxon>
        <taxon>Sar</taxon>
        <taxon>Alveolata</taxon>
        <taxon>Ciliophora</taxon>
        <taxon>Intramacronucleata</taxon>
        <taxon>Spirotrichea</taxon>
        <taxon>Stichotrichia</taxon>
        <taxon>Sporadotrichida</taxon>
        <taxon>Oxytrichidae</taxon>
        <taxon>Stylonychinae</taxon>
        <taxon>Stylonychia</taxon>
    </lineage>
</organism>
<feature type="domain" description="RING-type" evidence="3">
    <location>
        <begin position="255"/>
        <end position="297"/>
    </location>
</feature>
<dbReference type="PANTHER" id="PTHR46400:SF5">
    <property type="entry name" value="RING-TYPE DOMAIN-CONTAINING PROTEIN"/>
    <property type="match status" value="1"/>
</dbReference>
<feature type="region of interest" description="Disordered" evidence="2">
    <location>
        <begin position="125"/>
        <end position="147"/>
    </location>
</feature>
<dbReference type="OMA" id="LHEYQDQ"/>